<evidence type="ECO:0000256" key="2">
    <source>
        <dbReference type="ARBA" id="ARBA00022723"/>
    </source>
</evidence>
<evidence type="ECO:0000256" key="1">
    <source>
        <dbReference type="ARBA" id="ARBA00004123"/>
    </source>
</evidence>
<dbReference type="PANTHER" id="PTHR24394">
    <property type="entry name" value="ZINC FINGER PROTEIN"/>
    <property type="match status" value="1"/>
</dbReference>
<dbReference type="PANTHER" id="PTHR24394:SF29">
    <property type="entry name" value="MYONEURIN"/>
    <property type="match status" value="1"/>
</dbReference>
<keyword evidence="3" id="KW-0677">Repeat</keyword>
<sequence>MGMEDSWRDDLTTDTMALWLSMPNEGDENSRNFRCSRCGKQYLRKRTLRRHMRYDCGTEPRFSCPLCGLRVRRRYALTSHLVAVHGVQRDQAEYSVPSLFGFIRMLQGDVSRGPWDAVVGGEMLCGGGELGEGLNQCSGCKKLYSSKGALRRHMRYECGVEPRFKCNLCSRRFTHNFNLKSHLIWHVKRSSVEYSNVNVV</sequence>
<accession>A0ABQ8S0K1</accession>
<keyword evidence="6" id="KW-0539">Nucleus</keyword>
<gene>
    <name evidence="9" type="ORF">ANN_25162</name>
</gene>
<evidence type="ECO:0000256" key="5">
    <source>
        <dbReference type="ARBA" id="ARBA00022833"/>
    </source>
</evidence>
<evidence type="ECO:0000313" key="9">
    <source>
        <dbReference type="EMBL" id="KAJ4427514.1"/>
    </source>
</evidence>
<dbReference type="SMART" id="SM00355">
    <property type="entry name" value="ZnF_C2H2"/>
    <property type="match status" value="4"/>
</dbReference>
<reference evidence="9 10" key="1">
    <citation type="journal article" date="2022" name="Allergy">
        <title>Genome assembly and annotation of Periplaneta americana reveal a comprehensive cockroach allergen profile.</title>
        <authorList>
            <person name="Wang L."/>
            <person name="Xiong Q."/>
            <person name="Saelim N."/>
            <person name="Wang L."/>
            <person name="Nong W."/>
            <person name="Wan A.T."/>
            <person name="Shi M."/>
            <person name="Liu X."/>
            <person name="Cao Q."/>
            <person name="Hui J.H.L."/>
            <person name="Sookrung N."/>
            <person name="Leung T.F."/>
            <person name="Tungtrongchitr A."/>
            <person name="Tsui S.K.W."/>
        </authorList>
    </citation>
    <scope>NUCLEOTIDE SEQUENCE [LARGE SCALE GENOMIC DNA]</scope>
    <source>
        <strain evidence="9">PWHHKU_190912</strain>
    </source>
</reference>
<dbReference type="Gene3D" id="3.30.160.60">
    <property type="entry name" value="Classic Zinc Finger"/>
    <property type="match status" value="2"/>
</dbReference>
<keyword evidence="4 7" id="KW-0863">Zinc-finger</keyword>
<dbReference type="PROSITE" id="PS00028">
    <property type="entry name" value="ZINC_FINGER_C2H2_1"/>
    <property type="match status" value="2"/>
</dbReference>
<dbReference type="SUPFAM" id="SSF57667">
    <property type="entry name" value="beta-beta-alpha zinc fingers"/>
    <property type="match status" value="2"/>
</dbReference>
<comment type="subcellular location">
    <subcellularLocation>
        <location evidence="1">Nucleus</location>
    </subcellularLocation>
</comment>
<dbReference type="Proteomes" id="UP001148838">
    <property type="component" value="Unassembled WGS sequence"/>
</dbReference>
<dbReference type="InterPro" id="IPR013087">
    <property type="entry name" value="Znf_C2H2_type"/>
</dbReference>
<keyword evidence="5" id="KW-0862">Zinc</keyword>
<organism evidence="9 10">
    <name type="scientific">Periplaneta americana</name>
    <name type="common">American cockroach</name>
    <name type="synonym">Blatta americana</name>
    <dbReference type="NCBI Taxonomy" id="6978"/>
    <lineage>
        <taxon>Eukaryota</taxon>
        <taxon>Metazoa</taxon>
        <taxon>Ecdysozoa</taxon>
        <taxon>Arthropoda</taxon>
        <taxon>Hexapoda</taxon>
        <taxon>Insecta</taxon>
        <taxon>Pterygota</taxon>
        <taxon>Neoptera</taxon>
        <taxon>Polyneoptera</taxon>
        <taxon>Dictyoptera</taxon>
        <taxon>Blattodea</taxon>
        <taxon>Blattoidea</taxon>
        <taxon>Blattidae</taxon>
        <taxon>Blattinae</taxon>
        <taxon>Periplaneta</taxon>
    </lineage>
</organism>
<keyword evidence="2" id="KW-0479">Metal-binding</keyword>
<evidence type="ECO:0000256" key="3">
    <source>
        <dbReference type="ARBA" id="ARBA00022737"/>
    </source>
</evidence>
<comment type="caution">
    <text evidence="9">The sequence shown here is derived from an EMBL/GenBank/DDBJ whole genome shotgun (WGS) entry which is preliminary data.</text>
</comment>
<dbReference type="InterPro" id="IPR036236">
    <property type="entry name" value="Znf_C2H2_sf"/>
</dbReference>
<feature type="domain" description="C2H2-type" evidence="8">
    <location>
        <begin position="33"/>
        <end position="60"/>
    </location>
</feature>
<feature type="domain" description="C2H2-type" evidence="8">
    <location>
        <begin position="164"/>
        <end position="191"/>
    </location>
</feature>
<evidence type="ECO:0000313" key="10">
    <source>
        <dbReference type="Proteomes" id="UP001148838"/>
    </source>
</evidence>
<keyword evidence="10" id="KW-1185">Reference proteome</keyword>
<evidence type="ECO:0000256" key="4">
    <source>
        <dbReference type="ARBA" id="ARBA00022771"/>
    </source>
</evidence>
<protein>
    <recommendedName>
        <fullName evidence="8">C2H2-type domain-containing protein</fullName>
    </recommendedName>
</protein>
<feature type="domain" description="C2H2-type" evidence="8">
    <location>
        <begin position="62"/>
        <end position="90"/>
    </location>
</feature>
<dbReference type="PROSITE" id="PS50157">
    <property type="entry name" value="ZINC_FINGER_C2H2_2"/>
    <property type="match status" value="4"/>
</dbReference>
<evidence type="ECO:0000256" key="7">
    <source>
        <dbReference type="PROSITE-ProRule" id="PRU00042"/>
    </source>
</evidence>
<evidence type="ECO:0000256" key="6">
    <source>
        <dbReference type="ARBA" id="ARBA00023242"/>
    </source>
</evidence>
<feature type="domain" description="C2H2-type" evidence="8">
    <location>
        <begin position="135"/>
        <end position="162"/>
    </location>
</feature>
<proteinExistence type="predicted"/>
<evidence type="ECO:0000259" key="8">
    <source>
        <dbReference type="PROSITE" id="PS50157"/>
    </source>
</evidence>
<dbReference type="EMBL" id="JAJSOF020000038">
    <property type="protein sequence ID" value="KAJ4427514.1"/>
    <property type="molecule type" value="Genomic_DNA"/>
</dbReference>
<dbReference type="Pfam" id="PF00096">
    <property type="entry name" value="zf-C2H2"/>
    <property type="match status" value="4"/>
</dbReference>
<name>A0ABQ8S0K1_PERAM</name>